<feature type="compositionally biased region" description="Low complexity" evidence="6">
    <location>
        <begin position="1"/>
        <end position="15"/>
    </location>
</feature>
<dbReference type="PANTHER" id="PTHR23291">
    <property type="entry name" value="BAX INHIBITOR-RELATED"/>
    <property type="match status" value="1"/>
</dbReference>
<proteinExistence type="inferred from homology"/>
<dbReference type="Pfam" id="PF01027">
    <property type="entry name" value="Bax1-I"/>
    <property type="match status" value="1"/>
</dbReference>
<evidence type="ECO:0000313" key="8">
    <source>
        <dbReference type="Proteomes" id="UP000187455"/>
    </source>
</evidence>
<keyword evidence="3 5" id="KW-1133">Transmembrane helix</keyword>
<evidence type="ECO:0000256" key="2">
    <source>
        <dbReference type="ARBA" id="ARBA00022692"/>
    </source>
</evidence>
<dbReference type="Proteomes" id="UP000187455">
    <property type="component" value="Unassembled WGS sequence"/>
</dbReference>
<evidence type="ECO:0000256" key="6">
    <source>
        <dbReference type="SAM" id="MobiDB-lite"/>
    </source>
</evidence>
<dbReference type="AlphaFoldDB" id="A0A1R0GT80"/>
<gene>
    <name evidence="7" type="ORF">AYI68_g5828</name>
</gene>
<dbReference type="OrthoDB" id="7933078at2759"/>
<sequence>MNYSSSRYSSRSNYSKPGPSDYYQYEGKSRSGNVYDSHIKIRMASGVFVYLTLFTYQSKYDFTSMGSILLLATNMFLLSGLLSIFFPFLSFSELTTSLLGVALFSGYIVYDTFIIAKYASPDDYVMASIKLYLDFINVFIYIVRLLNERKESKNKNSRTAREVRDE</sequence>
<comment type="caution">
    <text evidence="5">Lacks conserved residue(s) required for the propagation of feature annotation.</text>
</comment>
<dbReference type="PANTHER" id="PTHR23291:SF50">
    <property type="entry name" value="PROTEIN LIFEGUARD 4"/>
    <property type="match status" value="1"/>
</dbReference>
<dbReference type="EMBL" id="LSSL01003793">
    <property type="protein sequence ID" value="OLY80085.1"/>
    <property type="molecule type" value="Genomic_DNA"/>
</dbReference>
<evidence type="ECO:0000256" key="1">
    <source>
        <dbReference type="ARBA" id="ARBA00004141"/>
    </source>
</evidence>
<feature type="transmembrane region" description="Helical" evidence="5">
    <location>
        <begin position="39"/>
        <end position="56"/>
    </location>
</feature>
<feature type="transmembrane region" description="Helical" evidence="5">
    <location>
        <begin position="124"/>
        <end position="146"/>
    </location>
</feature>
<name>A0A1R0GT80_9FUNG</name>
<dbReference type="GO" id="GO:0016020">
    <property type="term" value="C:membrane"/>
    <property type="evidence" value="ECO:0007669"/>
    <property type="project" value="UniProtKB-SubCell"/>
</dbReference>
<protein>
    <submittedName>
        <fullName evidence="7">Bax inhibitor 1</fullName>
    </submittedName>
</protein>
<keyword evidence="2 5" id="KW-0812">Transmembrane</keyword>
<dbReference type="InterPro" id="IPR006214">
    <property type="entry name" value="Bax_inhibitor_1-related"/>
</dbReference>
<accession>A0A1R0GT80</accession>
<keyword evidence="8" id="KW-1185">Reference proteome</keyword>
<evidence type="ECO:0000256" key="3">
    <source>
        <dbReference type="ARBA" id="ARBA00022989"/>
    </source>
</evidence>
<comment type="similarity">
    <text evidence="5">Belongs to the BI1 family.</text>
</comment>
<evidence type="ECO:0000313" key="7">
    <source>
        <dbReference type="EMBL" id="OLY80085.1"/>
    </source>
</evidence>
<keyword evidence="4 5" id="KW-0472">Membrane</keyword>
<evidence type="ECO:0000256" key="5">
    <source>
        <dbReference type="RuleBase" id="RU004379"/>
    </source>
</evidence>
<organism evidence="7 8">
    <name type="scientific">Smittium mucronatum</name>
    <dbReference type="NCBI Taxonomy" id="133383"/>
    <lineage>
        <taxon>Eukaryota</taxon>
        <taxon>Fungi</taxon>
        <taxon>Fungi incertae sedis</taxon>
        <taxon>Zoopagomycota</taxon>
        <taxon>Kickxellomycotina</taxon>
        <taxon>Harpellomycetes</taxon>
        <taxon>Harpellales</taxon>
        <taxon>Legeriomycetaceae</taxon>
        <taxon>Smittium</taxon>
    </lineage>
</organism>
<evidence type="ECO:0000256" key="4">
    <source>
        <dbReference type="ARBA" id="ARBA00023136"/>
    </source>
</evidence>
<feature type="region of interest" description="Disordered" evidence="6">
    <location>
        <begin position="1"/>
        <end position="21"/>
    </location>
</feature>
<feature type="transmembrane region" description="Helical" evidence="5">
    <location>
        <begin position="68"/>
        <end position="91"/>
    </location>
</feature>
<comment type="caution">
    <text evidence="7">The sequence shown here is derived from an EMBL/GenBank/DDBJ whole genome shotgun (WGS) entry which is preliminary data.</text>
</comment>
<feature type="transmembrane region" description="Helical" evidence="5">
    <location>
        <begin position="98"/>
        <end position="118"/>
    </location>
</feature>
<reference evidence="7 8" key="1">
    <citation type="journal article" date="2016" name="Mol. Biol. Evol.">
        <title>Genome-Wide Survey of Gut Fungi (Harpellales) Reveals the First Horizontally Transferred Ubiquitin Gene from a Mosquito Host.</title>
        <authorList>
            <person name="Wang Y."/>
            <person name="White M.M."/>
            <person name="Kvist S."/>
            <person name="Moncalvo J.M."/>
        </authorList>
    </citation>
    <scope>NUCLEOTIDE SEQUENCE [LARGE SCALE GENOMIC DNA]</scope>
    <source>
        <strain evidence="7 8">ALG-7-W6</strain>
    </source>
</reference>
<comment type="subcellular location">
    <subcellularLocation>
        <location evidence="1">Membrane</location>
        <topology evidence="1">Multi-pass membrane protein</topology>
    </subcellularLocation>
</comment>